<dbReference type="InterPro" id="IPR009080">
    <property type="entry name" value="tRNAsynth_Ia_anticodon-bd"/>
</dbReference>
<dbReference type="Proteomes" id="UP001240447">
    <property type="component" value="Unassembled WGS sequence"/>
</dbReference>
<evidence type="ECO:0000256" key="7">
    <source>
        <dbReference type="ARBA" id="ARBA00023146"/>
    </source>
</evidence>
<evidence type="ECO:0000313" key="14">
    <source>
        <dbReference type="EMBL" id="MDP9823499.1"/>
    </source>
</evidence>
<keyword evidence="4 10" id="KW-0547">Nucleotide-binding</keyword>
<dbReference type="PRINTS" id="PR00984">
    <property type="entry name" value="TRNASYNTHILE"/>
</dbReference>
<dbReference type="CDD" id="cd07961">
    <property type="entry name" value="Anticodon_Ia_Ile_ABEc"/>
    <property type="match status" value="1"/>
</dbReference>
<evidence type="ECO:0000313" key="15">
    <source>
        <dbReference type="Proteomes" id="UP001240447"/>
    </source>
</evidence>
<evidence type="ECO:0000256" key="8">
    <source>
        <dbReference type="ARBA" id="ARBA00025217"/>
    </source>
</evidence>
<evidence type="ECO:0000256" key="9">
    <source>
        <dbReference type="ARBA" id="ARBA00048359"/>
    </source>
</evidence>
<dbReference type="SUPFAM" id="SSF52374">
    <property type="entry name" value="Nucleotidylyl transferase"/>
    <property type="match status" value="1"/>
</dbReference>
<dbReference type="Pfam" id="PF19302">
    <property type="entry name" value="DUF5915"/>
    <property type="match status" value="1"/>
</dbReference>
<reference evidence="14 15" key="1">
    <citation type="submission" date="2023-07" db="EMBL/GenBank/DDBJ databases">
        <title>Sequencing the genomes of 1000 actinobacteria strains.</title>
        <authorList>
            <person name="Klenk H.-P."/>
        </authorList>
    </citation>
    <scope>NUCLEOTIDE SEQUENCE [LARGE SCALE GENOMIC DNA]</scope>
    <source>
        <strain evidence="14 15">GD13</strain>
    </source>
</reference>
<dbReference type="InterPro" id="IPR033709">
    <property type="entry name" value="Anticodon_Ile_ABEc"/>
</dbReference>
<comment type="similarity">
    <text evidence="1 10">Belongs to the class-I aminoacyl-tRNA synthetase family. IleS type 2 subfamily.</text>
</comment>
<feature type="short sequence motif" description="'HIGH' region" evidence="10">
    <location>
        <begin position="68"/>
        <end position="78"/>
    </location>
</feature>
<evidence type="ECO:0000256" key="1">
    <source>
        <dbReference type="ARBA" id="ARBA00007078"/>
    </source>
</evidence>
<evidence type="ECO:0000256" key="10">
    <source>
        <dbReference type="HAMAP-Rule" id="MF_02003"/>
    </source>
</evidence>
<dbReference type="EMBL" id="JAUSQM010000001">
    <property type="protein sequence ID" value="MDP9823499.1"/>
    <property type="molecule type" value="Genomic_DNA"/>
</dbReference>
<dbReference type="CDD" id="cd00818">
    <property type="entry name" value="IleRS_core"/>
    <property type="match status" value="1"/>
</dbReference>
<dbReference type="RefSeq" id="WP_306825302.1">
    <property type="nucleotide sequence ID" value="NZ_JAUSQM010000001.1"/>
</dbReference>
<feature type="region of interest" description="Disordered" evidence="11">
    <location>
        <begin position="538"/>
        <end position="570"/>
    </location>
</feature>
<dbReference type="HAMAP" id="MF_02003">
    <property type="entry name" value="Ile_tRNA_synth_type2"/>
    <property type="match status" value="1"/>
</dbReference>
<comment type="domain">
    <text evidence="10">IleRS has two distinct active sites: one for aminoacylation and one for editing. The misactivated valine is translocated from the active site to the editing site, which sterically excludes the correctly activated isoleucine. The single editing site contains two valyl binding pockets, one specific for each substrate (Val-AMP or Val-tRNA(Ile)).</text>
</comment>
<gene>
    <name evidence="10" type="primary">ileS</name>
    <name evidence="14" type="ORF">J2S59_003308</name>
</gene>
<evidence type="ECO:0000259" key="13">
    <source>
        <dbReference type="Pfam" id="PF08264"/>
    </source>
</evidence>
<evidence type="ECO:0000256" key="11">
    <source>
        <dbReference type="SAM" id="MobiDB-lite"/>
    </source>
</evidence>
<dbReference type="Gene3D" id="1.10.730.10">
    <property type="entry name" value="Isoleucyl-tRNA Synthetase, Domain 1"/>
    <property type="match status" value="1"/>
</dbReference>
<dbReference type="InterPro" id="IPR009008">
    <property type="entry name" value="Val/Leu/Ile-tRNA-synth_edit"/>
</dbReference>
<evidence type="ECO:0000256" key="2">
    <source>
        <dbReference type="ARBA" id="ARBA00022490"/>
    </source>
</evidence>
<feature type="compositionally biased region" description="Basic and acidic residues" evidence="11">
    <location>
        <begin position="541"/>
        <end position="570"/>
    </location>
</feature>
<comment type="function">
    <text evidence="8 10">Catalyzes the attachment of isoleucine to tRNA(Ile). As IleRS can inadvertently accommodate and process structurally similar amino acids such as valine, to avoid such errors it has two additional distinct tRNA(Ile)-dependent editing activities. One activity is designated as 'pretransfer' editing and involves the hydrolysis of activated Val-AMP. The other activity is designated 'posttransfer' editing and involves deacylation of mischarged Val-tRNA(Ile).</text>
</comment>
<proteinExistence type="inferred from homology"/>
<evidence type="ECO:0000259" key="12">
    <source>
        <dbReference type="Pfam" id="PF00133"/>
    </source>
</evidence>
<keyword evidence="6 10" id="KW-0648">Protein biosynthesis</keyword>
<dbReference type="InterPro" id="IPR001412">
    <property type="entry name" value="aa-tRNA-synth_I_CS"/>
</dbReference>
<keyword evidence="15" id="KW-1185">Reference proteome</keyword>
<evidence type="ECO:0000256" key="4">
    <source>
        <dbReference type="ARBA" id="ARBA00022741"/>
    </source>
</evidence>
<comment type="caution">
    <text evidence="14">The sequence shown here is derived from an EMBL/GenBank/DDBJ whole genome shotgun (WGS) entry which is preliminary data.</text>
</comment>
<evidence type="ECO:0000256" key="5">
    <source>
        <dbReference type="ARBA" id="ARBA00022840"/>
    </source>
</evidence>
<evidence type="ECO:0000256" key="6">
    <source>
        <dbReference type="ARBA" id="ARBA00022917"/>
    </source>
</evidence>
<dbReference type="PROSITE" id="PS00178">
    <property type="entry name" value="AA_TRNA_LIGASE_I"/>
    <property type="match status" value="1"/>
</dbReference>
<dbReference type="Gene3D" id="3.90.740.10">
    <property type="entry name" value="Valyl/Leucyl/Isoleucyl-tRNA synthetase, editing domain"/>
    <property type="match status" value="1"/>
</dbReference>
<comment type="subunit">
    <text evidence="10">Monomer.</text>
</comment>
<organism evidence="14 15">
    <name type="scientific">Nocardioides massiliensis</name>
    <dbReference type="NCBI Taxonomy" id="1325935"/>
    <lineage>
        <taxon>Bacteria</taxon>
        <taxon>Bacillati</taxon>
        <taxon>Actinomycetota</taxon>
        <taxon>Actinomycetes</taxon>
        <taxon>Propionibacteriales</taxon>
        <taxon>Nocardioidaceae</taxon>
        <taxon>Nocardioides</taxon>
    </lineage>
</organism>
<dbReference type="InterPro" id="IPR002301">
    <property type="entry name" value="Ile-tRNA-ligase"/>
</dbReference>
<dbReference type="SUPFAM" id="SSF47323">
    <property type="entry name" value="Anticodon-binding domain of a subclass of class I aminoacyl-tRNA synthetases"/>
    <property type="match status" value="1"/>
</dbReference>
<feature type="domain" description="Aminoacyl-tRNA synthetase class Ia" evidence="12">
    <location>
        <begin position="34"/>
        <end position="695"/>
    </location>
</feature>
<dbReference type="EC" id="6.1.1.5" evidence="10"/>
<dbReference type="InterPro" id="IPR013155">
    <property type="entry name" value="M/V/L/I-tRNA-synth_anticd-bd"/>
</dbReference>
<dbReference type="InterPro" id="IPR014729">
    <property type="entry name" value="Rossmann-like_a/b/a_fold"/>
</dbReference>
<dbReference type="GO" id="GO:0004822">
    <property type="term" value="F:isoleucine-tRNA ligase activity"/>
    <property type="evidence" value="ECO:0007669"/>
    <property type="project" value="UniProtKB-EC"/>
</dbReference>
<dbReference type="PANTHER" id="PTHR42780:SF1">
    <property type="entry name" value="ISOLEUCINE--TRNA LIGASE, CYTOPLASMIC"/>
    <property type="match status" value="1"/>
</dbReference>
<feature type="binding site" evidence="10">
    <location>
        <position position="664"/>
    </location>
    <ligand>
        <name>ATP</name>
        <dbReference type="ChEBI" id="CHEBI:30616"/>
    </ligand>
</feature>
<name>A0ABT9NTH7_9ACTN</name>
<dbReference type="PANTHER" id="PTHR42780">
    <property type="entry name" value="SOLEUCYL-TRNA SYNTHETASE"/>
    <property type="match status" value="1"/>
</dbReference>
<dbReference type="Gene3D" id="3.40.50.620">
    <property type="entry name" value="HUPs"/>
    <property type="match status" value="2"/>
</dbReference>
<keyword evidence="2 10" id="KW-0963">Cytoplasm</keyword>
<comment type="subcellular location">
    <subcellularLocation>
        <location evidence="10">Cytoplasm</location>
    </subcellularLocation>
</comment>
<sequence length="1105" mass="122971">MTYPKATHRDEQDAHRDRGGVPASPRFPAIEERVLDYWESDGTFAASVERRDPGPDGSAEFVFYDGPPFANGLPHYGHLLTGYVKDVVPRFQTMRGNRVERRFGWDTHGLPAELEAMRLNGIKTTDEIVEMGIAEFNAACRDSVMKYTGEWREYVTRQARWVDFDNDYRTMNPDYMESVMWAFKQLFDKGLIYEGFRVLPYCWNDETPLSNHELRMDDDVYQNRQDPAVTVGFRLDDVGTDPVLDGALVLVWTTTPWTLPSNLAAMVGSEIDYVVVEAPVPGTERTARYVLAEARLAAYARELGDEPVVLGRYTGAELVGRTYTPPFSYFAGHERAFRIVAADDAVTTTDGSGIVHTAGAFGEVDKEVTDREGIEAVMPVGKDGRFTAPVDDYVGLQVFDANLLIIDHLKAATRGEGETGSVTDGTVLLRRETYDHSYPHCWRCREPLIYKGVSSWFVEVTAIKQRMLELNQEINWVPDHIRDGQFGKWLENARDWSITRNRFWGSPVPVWKSDDPAYPRIDVYGSFAEIERDFGTLPRNADGEPDLHRPFIDELTRPNPDDPRPEGERSTMRRVADVLDVWFDSGSMSFAQVHYPFENADWFDGTGERKGHFPGDFIVEYIGQTRGWFYTLHILATALFDRPAFQNCISHGIVLGSDGNKMSKSLRNYPDVREVFDRDGADAMRWFLMASPILRGGNLVVTEQGIRDSVRQVLMPLWNSWYFFALYANTAGPEGYTAQRRTDSTDPLDRYLLAKCRDFVEETTRALDSYAIADACDATRTFLDVLTNWYIRRSRERFWAVDGEADTQAFDTLYTVLETACRVAAPLLPLVTEEVWRGLTGERSVHLTDWPQADELPTDHALVSAMDQVRAACSAASALRKARQLRTRLPLASLTVVVEDPEALRGFEAIIAEEINVKSVRLVDLASPEGAAYGVSQRLSVNARVAGPRLGKDVQVAIRAAKAGDWSVDETGAVTAGGLALQEGEYTLETVAAATDDNSALGVLPAGGFVVLDTLVTPELAAEGVARDLVRAVQQARRDAGLEVSDRIVLRIGGDEQVQAAADAHAELIAGETLATSFEAGETSDEAVAVTVGDAGNATIELRKA</sequence>
<dbReference type="InterPro" id="IPR023586">
    <property type="entry name" value="Ile-tRNA-ligase_type2"/>
</dbReference>
<keyword evidence="7 10" id="KW-0030">Aminoacyl-tRNA synthetase</keyword>
<dbReference type="SUPFAM" id="SSF50677">
    <property type="entry name" value="ValRS/IleRS/LeuRS editing domain"/>
    <property type="match status" value="1"/>
</dbReference>
<comment type="catalytic activity">
    <reaction evidence="9 10">
        <text>tRNA(Ile) + L-isoleucine + ATP = L-isoleucyl-tRNA(Ile) + AMP + diphosphate</text>
        <dbReference type="Rhea" id="RHEA:11060"/>
        <dbReference type="Rhea" id="RHEA-COMP:9666"/>
        <dbReference type="Rhea" id="RHEA-COMP:9695"/>
        <dbReference type="ChEBI" id="CHEBI:30616"/>
        <dbReference type="ChEBI" id="CHEBI:33019"/>
        <dbReference type="ChEBI" id="CHEBI:58045"/>
        <dbReference type="ChEBI" id="CHEBI:78442"/>
        <dbReference type="ChEBI" id="CHEBI:78528"/>
        <dbReference type="ChEBI" id="CHEBI:456215"/>
        <dbReference type="EC" id="6.1.1.5"/>
    </reaction>
</comment>
<dbReference type="InterPro" id="IPR002300">
    <property type="entry name" value="aa-tRNA-synth_Ia"/>
</dbReference>
<feature type="short sequence motif" description="'KMSKS' region" evidence="10">
    <location>
        <begin position="661"/>
        <end position="665"/>
    </location>
</feature>
<feature type="domain" description="Methionyl/Valyl/Leucyl/Isoleucyl-tRNA synthetase anticodon-binding" evidence="13">
    <location>
        <begin position="749"/>
        <end position="891"/>
    </location>
</feature>
<keyword evidence="10" id="KW-0862">Zinc</keyword>
<evidence type="ECO:0000256" key="3">
    <source>
        <dbReference type="ARBA" id="ARBA00022598"/>
    </source>
</evidence>
<comment type="cofactor">
    <cofactor evidence="10">
        <name>Zn(2+)</name>
        <dbReference type="ChEBI" id="CHEBI:29105"/>
    </cofactor>
</comment>
<keyword evidence="5 10" id="KW-0067">ATP-binding</keyword>
<protein>
    <recommendedName>
        <fullName evidence="10">Isoleucine--tRNA ligase</fullName>
        <ecNumber evidence="10">6.1.1.5</ecNumber>
    </recommendedName>
    <alternativeName>
        <fullName evidence="10">Isoleucyl-tRNA synthetase</fullName>
        <shortName evidence="10">IleRS</shortName>
    </alternativeName>
</protein>
<dbReference type="Pfam" id="PF00133">
    <property type="entry name" value="tRNA-synt_1"/>
    <property type="match status" value="1"/>
</dbReference>
<dbReference type="Pfam" id="PF08264">
    <property type="entry name" value="Anticodon_1"/>
    <property type="match status" value="1"/>
</dbReference>
<feature type="compositionally biased region" description="Basic and acidic residues" evidence="11">
    <location>
        <begin position="7"/>
        <end position="19"/>
    </location>
</feature>
<keyword evidence="3 10" id="KW-0436">Ligase</keyword>
<keyword evidence="10" id="KW-0479">Metal-binding</keyword>
<dbReference type="NCBIfam" id="TIGR00392">
    <property type="entry name" value="ileS"/>
    <property type="match status" value="1"/>
</dbReference>
<accession>A0ABT9NTH7</accession>
<feature type="region of interest" description="Disordered" evidence="11">
    <location>
        <begin position="1"/>
        <end position="26"/>
    </location>
</feature>